<evidence type="ECO:0000256" key="14">
    <source>
        <dbReference type="PIRSR" id="PIRSR001461-3"/>
    </source>
</evidence>
<evidence type="ECO:0000313" key="16">
    <source>
        <dbReference type="Proteomes" id="UP000184387"/>
    </source>
</evidence>
<evidence type="ECO:0000256" key="12">
    <source>
        <dbReference type="PIRSR" id="PIRSR001461-1"/>
    </source>
</evidence>
<dbReference type="Gene3D" id="3.20.20.70">
    <property type="entry name" value="Aldolase class I"/>
    <property type="match status" value="1"/>
</dbReference>
<dbReference type="InterPro" id="IPR000056">
    <property type="entry name" value="Ribul_P_3_epim-like"/>
</dbReference>
<comment type="cofactor">
    <cofactor evidence="10 13">
        <name>a divalent metal cation</name>
        <dbReference type="ChEBI" id="CHEBI:60240"/>
    </cofactor>
    <text evidence="10 13">Binds 1 divalent metal cation per subunit.</text>
</comment>
<feature type="binding site" evidence="10">
    <location>
        <begin position="189"/>
        <end position="191"/>
    </location>
    <ligand>
        <name>substrate</name>
    </ligand>
</feature>
<feature type="binding site" evidence="10 14">
    <location>
        <position position="80"/>
    </location>
    <ligand>
        <name>substrate</name>
    </ligand>
</feature>
<dbReference type="SUPFAM" id="SSF51366">
    <property type="entry name" value="Ribulose-phoshate binding barrel"/>
    <property type="match status" value="1"/>
</dbReference>
<comment type="cofactor">
    <cofactor evidence="5">
        <name>Fe(2+)</name>
        <dbReference type="ChEBI" id="CHEBI:29033"/>
    </cofactor>
</comment>
<evidence type="ECO:0000256" key="1">
    <source>
        <dbReference type="ARBA" id="ARBA00001782"/>
    </source>
</evidence>
<dbReference type="FunFam" id="3.20.20.70:FF:000004">
    <property type="entry name" value="Ribulose-phosphate 3-epimerase"/>
    <property type="match status" value="1"/>
</dbReference>
<proteinExistence type="inferred from homology"/>
<dbReference type="NCBIfam" id="NF004076">
    <property type="entry name" value="PRK05581.1-4"/>
    <property type="match status" value="1"/>
</dbReference>
<dbReference type="GO" id="GO:0006098">
    <property type="term" value="P:pentose-phosphate shunt"/>
    <property type="evidence" value="ECO:0007669"/>
    <property type="project" value="UniProtKB-UniRule"/>
</dbReference>
<dbReference type="AlphaFoldDB" id="A0A1M6RZJ2"/>
<dbReference type="GO" id="GO:0019323">
    <property type="term" value="P:pentose catabolic process"/>
    <property type="evidence" value="ECO:0007669"/>
    <property type="project" value="UniProtKB-UniRule"/>
</dbReference>
<dbReference type="NCBIfam" id="TIGR01163">
    <property type="entry name" value="rpe"/>
    <property type="match status" value="1"/>
</dbReference>
<dbReference type="InterPro" id="IPR011060">
    <property type="entry name" value="RibuloseP-bd_barrel"/>
</dbReference>
<evidence type="ECO:0000256" key="6">
    <source>
        <dbReference type="ARBA" id="ARBA00009541"/>
    </source>
</evidence>
<dbReference type="PROSITE" id="PS01086">
    <property type="entry name" value="RIBUL_P_3_EPIMER_2"/>
    <property type="match status" value="1"/>
</dbReference>
<dbReference type="PROSITE" id="PS01085">
    <property type="entry name" value="RIBUL_P_3_EPIMER_1"/>
    <property type="match status" value="1"/>
</dbReference>
<keyword evidence="10 11" id="KW-0119">Carbohydrate metabolism</keyword>
<comment type="function">
    <text evidence="10">Catalyzes the reversible epimerization of D-ribulose 5-phosphate to D-xylulose 5-phosphate.</text>
</comment>
<dbReference type="GO" id="GO:0005737">
    <property type="term" value="C:cytoplasm"/>
    <property type="evidence" value="ECO:0007669"/>
    <property type="project" value="UniProtKB-ARBA"/>
</dbReference>
<keyword evidence="13" id="KW-0464">Manganese</keyword>
<comment type="cofactor">
    <cofactor evidence="3">
        <name>Co(2+)</name>
        <dbReference type="ChEBI" id="CHEBI:48828"/>
    </cofactor>
</comment>
<comment type="cofactor">
    <cofactor evidence="2">
        <name>Mn(2+)</name>
        <dbReference type="ChEBI" id="CHEBI:29035"/>
    </cofactor>
</comment>
<organism evidence="15 16">
    <name type="scientific">Muricoccus roseus</name>
    <dbReference type="NCBI Taxonomy" id="198092"/>
    <lineage>
        <taxon>Bacteria</taxon>
        <taxon>Pseudomonadati</taxon>
        <taxon>Pseudomonadota</taxon>
        <taxon>Alphaproteobacteria</taxon>
        <taxon>Acetobacterales</taxon>
        <taxon>Roseomonadaceae</taxon>
        <taxon>Muricoccus</taxon>
    </lineage>
</organism>
<dbReference type="EMBL" id="FQZF01000047">
    <property type="protein sequence ID" value="SHK37729.1"/>
    <property type="molecule type" value="Genomic_DNA"/>
</dbReference>
<evidence type="ECO:0000256" key="5">
    <source>
        <dbReference type="ARBA" id="ARBA00001954"/>
    </source>
</evidence>
<evidence type="ECO:0000256" key="4">
    <source>
        <dbReference type="ARBA" id="ARBA00001947"/>
    </source>
</evidence>
<accession>A0A1M6RZJ2</accession>
<evidence type="ECO:0000256" key="11">
    <source>
        <dbReference type="PIRNR" id="PIRNR001461"/>
    </source>
</evidence>
<comment type="caution">
    <text evidence="10">Lacks conserved residue(s) required for the propagation of feature annotation.</text>
</comment>
<dbReference type="GO" id="GO:0046872">
    <property type="term" value="F:metal ion binding"/>
    <property type="evidence" value="ECO:0007669"/>
    <property type="project" value="UniProtKB-UniRule"/>
</dbReference>
<evidence type="ECO:0000256" key="9">
    <source>
        <dbReference type="ARBA" id="ARBA00023235"/>
    </source>
</evidence>
<dbReference type="STRING" id="198092.SAMN02745194_04800"/>
<keyword evidence="16" id="KW-1185">Reference proteome</keyword>
<dbReference type="InterPro" id="IPR026019">
    <property type="entry name" value="Ribul_P_3_epim"/>
</dbReference>
<comment type="pathway">
    <text evidence="10">Carbohydrate degradation.</text>
</comment>
<feature type="active site" description="Proton donor" evidence="10 12">
    <location>
        <position position="189"/>
    </location>
</feature>
<evidence type="ECO:0000256" key="2">
    <source>
        <dbReference type="ARBA" id="ARBA00001936"/>
    </source>
</evidence>
<protein>
    <recommendedName>
        <fullName evidence="7 10">Ribulose-phosphate 3-epimerase</fullName>
        <ecNumber evidence="7 10">5.1.3.1</ecNumber>
    </recommendedName>
</protein>
<dbReference type="GO" id="GO:0004750">
    <property type="term" value="F:D-ribulose-phosphate 3-epimerase activity"/>
    <property type="evidence" value="ECO:0007669"/>
    <property type="project" value="UniProtKB-UniRule"/>
</dbReference>
<evidence type="ECO:0000256" key="13">
    <source>
        <dbReference type="PIRSR" id="PIRSR001461-2"/>
    </source>
</evidence>
<evidence type="ECO:0000256" key="10">
    <source>
        <dbReference type="HAMAP-Rule" id="MF_02227"/>
    </source>
</evidence>
<comment type="cofactor">
    <cofactor evidence="4">
        <name>Zn(2+)</name>
        <dbReference type="ChEBI" id="CHEBI:29105"/>
    </cofactor>
</comment>
<keyword evidence="8 10" id="KW-0479">Metal-binding</keyword>
<dbReference type="RefSeq" id="WP_073140001.1">
    <property type="nucleotide sequence ID" value="NZ_FQZF01000047.1"/>
</dbReference>
<reference evidence="15 16" key="1">
    <citation type="submission" date="2016-11" db="EMBL/GenBank/DDBJ databases">
        <authorList>
            <person name="Jaros S."/>
            <person name="Januszkiewicz K."/>
            <person name="Wedrychowicz H."/>
        </authorList>
    </citation>
    <scope>NUCLEOTIDE SEQUENCE [LARGE SCALE GENOMIC DNA]</scope>
    <source>
        <strain evidence="15 16">DSM 14916</strain>
    </source>
</reference>
<name>A0A1M6RZJ2_9PROT</name>
<feature type="binding site" evidence="10 14">
    <location>
        <position position="22"/>
    </location>
    <ligand>
        <name>substrate</name>
    </ligand>
</feature>
<dbReference type="Proteomes" id="UP000184387">
    <property type="component" value="Unassembled WGS sequence"/>
</dbReference>
<dbReference type="HAMAP" id="MF_02227">
    <property type="entry name" value="RPE"/>
    <property type="match status" value="1"/>
</dbReference>
<evidence type="ECO:0000256" key="3">
    <source>
        <dbReference type="ARBA" id="ARBA00001941"/>
    </source>
</evidence>
<dbReference type="PANTHER" id="PTHR11749">
    <property type="entry name" value="RIBULOSE-5-PHOSPHATE-3-EPIMERASE"/>
    <property type="match status" value="1"/>
</dbReference>
<dbReference type="CDD" id="cd00429">
    <property type="entry name" value="RPE"/>
    <property type="match status" value="1"/>
</dbReference>
<keyword evidence="9 10" id="KW-0413">Isomerase</keyword>
<feature type="binding site" evidence="10 13">
    <location>
        <position position="49"/>
    </location>
    <ligand>
        <name>a divalent metal cation</name>
        <dbReference type="ChEBI" id="CHEBI:60240"/>
    </ligand>
</feature>
<comment type="catalytic activity">
    <reaction evidence="1 10 11">
        <text>D-ribulose 5-phosphate = D-xylulose 5-phosphate</text>
        <dbReference type="Rhea" id="RHEA:13677"/>
        <dbReference type="ChEBI" id="CHEBI:57737"/>
        <dbReference type="ChEBI" id="CHEBI:58121"/>
        <dbReference type="EC" id="5.1.3.1"/>
    </reaction>
</comment>
<feature type="binding site" evidence="10 13">
    <location>
        <position position="80"/>
    </location>
    <ligand>
        <name>a divalent metal cation</name>
        <dbReference type="ChEBI" id="CHEBI:60240"/>
    </ligand>
</feature>
<feature type="binding site" evidence="10 13">
    <location>
        <position position="189"/>
    </location>
    <ligand>
        <name>a divalent metal cation</name>
        <dbReference type="ChEBI" id="CHEBI:60240"/>
    </ligand>
</feature>
<keyword evidence="13" id="KW-0170">Cobalt</keyword>
<keyword evidence="13" id="KW-0862">Zinc</keyword>
<dbReference type="EC" id="5.1.3.1" evidence="7 10"/>
<comment type="similarity">
    <text evidence="6 10 11">Belongs to the ribulose-phosphate 3-epimerase family.</text>
</comment>
<feature type="binding site" evidence="10 13">
    <location>
        <position position="47"/>
    </location>
    <ligand>
        <name>a divalent metal cation</name>
        <dbReference type="ChEBI" id="CHEBI:60240"/>
    </ligand>
</feature>
<sequence>MPLPHNPRVTPAAPHPVLIAPSLLAADFTRLAEEVAAIEAAGADWLHLDIMDGHFVPNISFGPAIVKALRPLTRMPFDVHLMIAPVDPYLAAFAEAGADLISFHPEAGPHLHRSLQTIKGLGKKAGVVLNPGTPVESIAPVLDLVDLILVMTVNPGFGGQSFLESQLPKIAALRRLIDASGRDIRLQIDGGVTAKTAPLCLGAGADVLVAGTAVFGAPDRAAAIRAIRGDQGA</sequence>
<evidence type="ECO:0000256" key="8">
    <source>
        <dbReference type="ARBA" id="ARBA00022723"/>
    </source>
</evidence>
<feature type="active site" description="Proton acceptor" evidence="10 12">
    <location>
        <position position="49"/>
    </location>
</feature>
<feature type="binding site" evidence="10 14">
    <location>
        <begin position="156"/>
        <end position="159"/>
    </location>
    <ligand>
        <name>substrate</name>
    </ligand>
</feature>
<feature type="binding site" evidence="14">
    <location>
        <position position="191"/>
    </location>
    <ligand>
        <name>substrate</name>
    </ligand>
</feature>
<gene>
    <name evidence="10" type="primary">rpe</name>
    <name evidence="15" type="ORF">SAMN02745194_04800</name>
</gene>
<dbReference type="PIRSF" id="PIRSF001461">
    <property type="entry name" value="RPE"/>
    <property type="match status" value="1"/>
</dbReference>
<dbReference type="OrthoDB" id="1645589at2"/>
<evidence type="ECO:0000256" key="7">
    <source>
        <dbReference type="ARBA" id="ARBA00013188"/>
    </source>
</evidence>
<dbReference type="InterPro" id="IPR013785">
    <property type="entry name" value="Aldolase_TIM"/>
</dbReference>
<feature type="binding site" evidence="14">
    <location>
        <begin position="211"/>
        <end position="212"/>
    </location>
    <ligand>
        <name>substrate</name>
    </ligand>
</feature>
<evidence type="ECO:0000313" key="15">
    <source>
        <dbReference type="EMBL" id="SHK37729.1"/>
    </source>
</evidence>
<dbReference type="Pfam" id="PF00834">
    <property type="entry name" value="Ribul_P_3_epim"/>
    <property type="match status" value="1"/>
</dbReference>